<dbReference type="CDD" id="cd08500">
    <property type="entry name" value="PBP2_NikA_DppA_OppA_like_4"/>
    <property type="match status" value="1"/>
</dbReference>
<dbReference type="GO" id="GO:0015833">
    <property type="term" value="P:peptide transport"/>
    <property type="evidence" value="ECO:0007669"/>
    <property type="project" value="TreeGrafter"/>
</dbReference>
<keyword evidence="2" id="KW-0813">Transport</keyword>
<dbReference type="RefSeq" id="WP_190614174.1">
    <property type="nucleotide sequence ID" value="NZ_AP018712.1"/>
</dbReference>
<dbReference type="InterPro" id="IPR039424">
    <property type="entry name" value="SBP_5"/>
</dbReference>
<evidence type="ECO:0000256" key="1">
    <source>
        <dbReference type="ARBA" id="ARBA00005695"/>
    </source>
</evidence>
<evidence type="ECO:0000256" key="2">
    <source>
        <dbReference type="ARBA" id="ARBA00022448"/>
    </source>
</evidence>
<dbReference type="Proteomes" id="UP000516361">
    <property type="component" value="Chromosome"/>
</dbReference>
<keyword evidence="3 4" id="KW-0732">Signal</keyword>
<dbReference type="Gene3D" id="3.40.190.10">
    <property type="entry name" value="Periplasmic binding protein-like II"/>
    <property type="match status" value="1"/>
</dbReference>
<feature type="chain" id="PRO_5028849121" evidence="4">
    <location>
        <begin position="20"/>
        <end position="579"/>
    </location>
</feature>
<dbReference type="InParanoid" id="A0A7G1G5Y3"/>
<evidence type="ECO:0000256" key="4">
    <source>
        <dbReference type="SAM" id="SignalP"/>
    </source>
</evidence>
<feature type="signal peptide" evidence="4">
    <location>
        <begin position="1"/>
        <end position="19"/>
    </location>
</feature>
<dbReference type="Pfam" id="PF00496">
    <property type="entry name" value="SBP_bac_5"/>
    <property type="match status" value="1"/>
</dbReference>
<evidence type="ECO:0000259" key="5">
    <source>
        <dbReference type="Pfam" id="PF00496"/>
    </source>
</evidence>
<name>A0A7G1G5Y3_9BACT</name>
<keyword evidence="7" id="KW-1185">Reference proteome</keyword>
<evidence type="ECO:0000313" key="6">
    <source>
        <dbReference type="EMBL" id="BBE31565.1"/>
    </source>
</evidence>
<dbReference type="PANTHER" id="PTHR30290:SF9">
    <property type="entry name" value="OLIGOPEPTIDE-BINDING PROTEIN APPA"/>
    <property type="match status" value="1"/>
</dbReference>
<dbReference type="AlphaFoldDB" id="A0A7G1G5Y3"/>
<dbReference type="PIRSF" id="PIRSF002741">
    <property type="entry name" value="MppA"/>
    <property type="match status" value="1"/>
</dbReference>
<evidence type="ECO:0000256" key="3">
    <source>
        <dbReference type="ARBA" id="ARBA00022729"/>
    </source>
</evidence>
<dbReference type="KEGG" id="ocy:OSSY52_17060"/>
<dbReference type="PANTHER" id="PTHR30290">
    <property type="entry name" value="PERIPLASMIC BINDING COMPONENT OF ABC TRANSPORTER"/>
    <property type="match status" value="1"/>
</dbReference>
<evidence type="ECO:0000313" key="7">
    <source>
        <dbReference type="Proteomes" id="UP000516361"/>
    </source>
</evidence>
<dbReference type="InterPro" id="IPR030678">
    <property type="entry name" value="Peptide/Ni-bd"/>
</dbReference>
<dbReference type="GO" id="GO:1904680">
    <property type="term" value="F:peptide transmembrane transporter activity"/>
    <property type="evidence" value="ECO:0007669"/>
    <property type="project" value="TreeGrafter"/>
</dbReference>
<reference evidence="6 7" key="1">
    <citation type="submission" date="2018-06" db="EMBL/GenBank/DDBJ databases">
        <title>Genome sequencing of Oceanotoga sp. sy52.</title>
        <authorList>
            <person name="Mori K."/>
        </authorList>
    </citation>
    <scope>NUCLEOTIDE SEQUENCE [LARGE SCALE GENOMIC DNA]</scope>
    <source>
        <strain evidence="7">sy52</strain>
    </source>
</reference>
<dbReference type="SUPFAM" id="SSF53850">
    <property type="entry name" value="Periplasmic binding protein-like II"/>
    <property type="match status" value="1"/>
</dbReference>
<organism evidence="6 7">
    <name type="scientific">Tepiditoga spiralis</name>
    <dbReference type="NCBI Taxonomy" id="2108365"/>
    <lineage>
        <taxon>Bacteria</taxon>
        <taxon>Thermotogati</taxon>
        <taxon>Thermotogota</taxon>
        <taxon>Thermotogae</taxon>
        <taxon>Petrotogales</taxon>
        <taxon>Petrotogaceae</taxon>
        <taxon>Tepiditoga</taxon>
    </lineage>
</organism>
<protein>
    <submittedName>
        <fullName evidence="6">Peptide ABC transporter substrate-binding protein</fullName>
    </submittedName>
</protein>
<dbReference type="GO" id="GO:0042597">
    <property type="term" value="C:periplasmic space"/>
    <property type="evidence" value="ECO:0007669"/>
    <property type="project" value="UniProtKB-ARBA"/>
</dbReference>
<dbReference type="Gene3D" id="3.10.105.10">
    <property type="entry name" value="Dipeptide-binding Protein, Domain 3"/>
    <property type="match status" value="1"/>
</dbReference>
<proteinExistence type="inferred from homology"/>
<dbReference type="InterPro" id="IPR000914">
    <property type="entry name" value="SBP_5_dom"/>
</dbReference>
<feature type="domain" description="Solute-binding protein family 5" evidence="5">
    <location>
        <begin position="81"/>
        <end position="469"/>
    </location>
</feature>
<gene>
    <name evidence="6" type="ORF">OSSY52_17060</name>
</gene>
<comment type="similarity">
    <text evidence="1">Belongs to the bacterial solute-binding protein 5 family.</text>
</comment>
<sequence length="579" mass="66040">MKKLLFVFIALISSILFFAEDVEWLVVDVDGGVPGNTLFLGTTSGPKTLNPATSQETSSNDIISLFLDSMLQQDQYGFVTQPALAKSWKYEKTSEGGVSYYFTLRKGLKWSDGEPLTIDDVIFTFEKIYFKNDMTPNGNDSYLDSEKNLPIIEKVDNYTVKFTYKTLVRNGNGIFGGTSILPKHIFKDHVSSSDALAQTWTVDQLKSVVASGPFILKDYKEGVRIVLEKNPNYYAKSKDGIRLPYLDKIIYTILPNNQTELLRFKAGDLDLMGITANDYPTLKAGEEEGNYKTIVGELNPGPSFIAFNFNAPEKYKRAWFRDSEFRKAVSFALDRNSVVDNMLNGMGAAVFSREVPDSKYYDEETINRMHYKYSLSKAKSILRKAGYVLKNGKLFDKFGNQVTFSIETNVSTEVWVDIANILKDSLQKLGIDVIFTPIQFNTLVQKIITTGQWDAVILRLSGDTPDPAAENVWTLKGGLHFWNFSPETKEFVDKEDYFVPDYEKRIDEIMVQQKTLLDDEKLTKLFKEFNNILAEEQVLIYTFAQNYLVAVNNKVHLYTKKPNPYIKSTYRIYAIWKEN</sequence>
<dbReference type="EMBL" id="AP018712">
    <property type="protein sequence ID" value="BBE31565.1"/>
    <property type="molecule type" value="Genomic_DNA"/>
</dbReference>
<accession>A0A7G1G5Y3</accession>
<dbReference type="GO" id="GO:0043190">
    <property type="term" value="C:ATP-binding cassette (ABC) transporter complex"/>
    <property type="evidence" value="ECO:0007669"/>
    <property type="project" value="InterPro"/>
</dbReference>
<dbReference type="FunCoup" id="A0A7G1G5Y3">
    <property type="interactions" value="124"/>
</dbReference>